<evidence type="ECO:0000256" key="3">
    <source>
        <dbReference type="ARBA" id="ARBA00022679"/>
    </source>
</evidence>
<feature type="domain" description="Radical SAM core" evidence="9">
    <location>
        <begin position="146"/>
        <end position="380"/>
    </location>
</feature>
<feature type="non-terminal residue" evidence="10">
    <location>
        <position position="1"/>
    </location>
</feature>
<dbReference type="GO" id="GO:0003824">
    <property type="term" value="F:catalytic activity"/>
    <property type="evidence" value="ECO:0007669"/>
    <property type="project" value="InterPro"/>
</dbReference>
<dbReference type="GO" id="GO:0046872">
    <property type="term" value="F:metal ion binding"/>
    <property type="evidence" value="ECO:0007669"/>
    <property type="project" value="UniProtKB-KW"/>
</dbReference>
<evidence type="ECO:0000259" key="8">
    <source>
        <dbReference type="PROSITE" id="PS51332"/>
    </source>
</evidence>
<evidence type="ECO:0000313" key="10">
    <source>
        <dbReference type="EMBL" id="GAF69401.1"/>
    </source>
</evidence>
<keyword evidence="2" id="KW-0489">Methyltransferase</keyword>
<dbReference type="InterPro" id="IPR034466">
    <property type="entry name" value="Methyltransferase_Class_B"/>
</dbReference>
<comment type="caution">
    <text evidence="10">The sequence shown here is derived from an EMBL/GenBank/DDBJ whole genome shotgun (WGS) entry which is preliminary data.</text>
</comment>
<comment type="cofactor">
    <cofactor evidence="1">
        <name>[4Fe-4S] cluster</name>
        <dbReference type="ChEBI" id="CHEBI:49883"/>
    </cofactor>
</comment>
<dbReference type="SMART" id="SM00729">
    <property type="entry name" value="Elp3"/>
    <property type="match status" value="1"/>
</dbReference>
<evidence type="ECO:0000256" key="5">
    <source>
        <dbReference type="ARBA" id="ARBA00022723"/>
    </source>
</evidence>
<dbReference type="SFLD" id="SFLDG01123">
    <property type="entry name" value="methyltransferase_(Class_B)"/>
    <property type="match status" value="1"/>
</dbReference>
<dbReference type="CDD" id="cd01335">
    <property type="entry name" value="Radical_SAM"/>
    <property type="match status" value="1"/>
</dbReference>
<dbReference type="Gene3D" id="3.40.50.280">
    <property type="entry name" value="Cobalamin-binding domain"/>
    <property type="match status" value="1"/>
</dbReference>
<accession>X0S2D1</accession>
<evidence type="ECO:0000256" key="1">
    <source>
        <dbReference type="ARBA" id="ARBA00001966"/>
    </source>
</evidence>
<dbReference type="InterPro" id="IPR058240">
    <property type="entry name" value="rSAM_sf"/>
</dbReference>
<dbReference type="EMBL" id="BARS01007793">
    <property type="protein sequence ID" value="GAF69401.1"/>
    <property type="molecule type" value="Genomic_DNA"/>
</dbReference>
<feature type="domain" description="B12-binding" evidence="8">
    <location>
        <begin position="1"/>
        <end position="100"/>
    </location>
</feature>
<organism evidence="10">
    <name type="scientific">marine sediment metagenome</name>
    <dbReference type="NCBI Taxonomy" id="412755"/>
    <lineage>
        <taxon>unclassified sequences</taxon>
        <taxon>metagenomes</taxon>
        <taxon>ecological metagenomes</taxon>
    </lineage>
</organism>
<dbReference type="PROSITE" id="PS51332">
    <property type="entry name" value="B12_BINDING"/>
    <property type="match status" value="1"/>
</dbReference>
<dbReference type="InterPro" id="IPR036724">
    <property type="entry name" value="Cobalamin-bd_sf"/>
</dbReference>
<dbReference type="Gene3D" id="3.80.30.20">
    <property type="entry name" value="tm_1862 like domain"/>
    <property type="match status" value="1"/>
</dbReference>
<dbReference type="PANTHER" id="PTHR43409">
    <property type="entry name" value="ANAEROBIC MAGNESIUM-PROTOPORPHYRIN IX MONOMETHYL ESTER CYCLASE-RELATED"/>
    <property type="match status" value="1"/>
</dbReference>
<dbReference type="Pfam" id="PF02310">
    <property type="entry name" value="B12-binding"/>
    <property type="match status" value="1"/>
</dbReference>
<keyword evidence="6" id="KW-0408">Iron</keyword>
<keyword evidence="3" id="KW-0808">Transferase</keyword>
<dbReference type="SUPFAM" id="SSF102114">
    <property type="entry name" value="Radical SAM enzymes"/>
    <property type="match status" value="1"/>
</dbReference>
<gene>
    <name evidence="10" type="ORF">S01H1_14943</name>
</gene>
<keyword evidence="7" id="KW-0411">Iron-sulfur</keyword>
<dbReference type="InterPro" id="IPR051198">
    <property type="entry name" value="BchE-like"/>
</dbReference>
<sequence>SCIASDAENLDAGQTSQKILSLGPDIVGLSVGTVAVNNSIRIAKRLKSSNPDVVTVAGGPHPTVLPDEFFEGGFDFVVRGEGERTIVDLISCVQGKKRIEDIPGLSYRSQNSIIHNKPRQMLKDLNTLPVPAWHLFPIERFRSDFKKTDRSLPILTSRGCPSRCTFCYKELFGNRFRVRSPRHVIQEIIQLKHQFDINEFSIMDDSFTSIPKRAIEICNLLVEENVNLPWSLPSGIRVDSVSEELIDALKRSGCYRVGFGVETGDPYIMQSIKKDVTIDQVRRAVEMAKTAGLITMCYFMIGNLQETEKQVDKSIAFAIELDPDFVQFGIATPYPGTQMYKTLEKEGRITSYNWDDYDSFNPNKMVFRHENLTPELISIKLRQSYR</sequence>
<dbReference type="SFLD" id="SFLDG01082">
    <property type="entry name" value="B12-binding_domain_containing"/>
    <property type="match status" value="1"/>
</dbReference>
<feature type="non-terminal residue" evidence="10">
    <location>
        <position position="386"/>
    </location>
</feature>
<dbReference type="InterPro" id="IPR007197">
    <property type="entry name" value="rSAM"/>
</dbReference>
<evidence type="ECO:0000256" key="4">
    <source>
        <dbReference type="ARBA" id="ARBA00022691"/>
    </source>
</evidence>
<evidence type="ECO:0000256" key="7">
    <source>
        <dbReference type="ARBA" id="ARBA00023014"/>
    </source>
</evidence>
<dbReference type="InterPro" id="IPR023404">
    <property type="entry name" value="rSAM_horseshoe"/>
</dbReference>
<name>X0S2D1_9ZZZZ</name>
<dbReference type="Pfam" id="PF04055">
    <property type="entry name" value="Radical_SAM"/>
    <property type="match status" value="1"/>
</dbReference>
<dbReference type="SFLD" id="SFLDS00029">
    <property type="entry name" value="Radical_SAM"/>
    <property type="match status" value="1"/>
</dbReference>
<dbReference type="PROSITE" id="PS51918">
    <property type="entry name" value="RADICAL_SAM"/>
    <property type="match status" value="1"/>
</dbReference>
<dbReference type="GO" id="GO:0031419">
    <property type="term" value="F:cobalamin binding"/>
    <property type="evidence" value="ECO:0007669"/>
    <property type="project" value="InterPro"/>
</dbReference>
<dbReference type="SUPFAM" id="SSF52242">
    <property type="entry name" value="Cobalamin (vitamin B12)-binding domain"/>
    <property type="match status" value="1"/>
</dbReference>
<keyword evidence="5" id="KW-0479">Metal-binding</keyword>
<evidence type="ECO:0000256" key="2">
    <source>
        <dbReference type="ARBA" id="ARBA00022603"/>
    </source>
</evidence>
<evidence type="ECO:0000256" key="6">
    <source>
        <dbReference type="ARBA" id="ARBA00023004"/>
    </source>
</evidence>
<dbReference type="GO" id="GO:0051539">
    <property type="term" value="F:4 iron, 4 sulfur cluster binding"/>
    <property type="evidence" value="ECO:0007669"/>
    <property type="project" value="UniProtKB-KW"/>
</dbReference>
<dbReference type="InterPro" id="IPR006158">
    <property type="entry name" value="Cobalamin-bd"/>
</dbReference>
<evidence type="ECO:0000259" key="9">
    <source>
        <dbReference type="PROSITE" id="PS51918"/>
    </source>
</evidence>
<proteinExistence type="predicted"/>
<keyword evidence="4" id="KW-0949">S-adenosyl-L-methionine</keyword>
<dbReference type="PANTHER" id="PTHR43409:SF7">
    <property type="entry name" value="BLL1977 PROTEIN"/>
    <property type="match status" value="1"/>
</dbReference>
<dbReference type="InterPro" id="IPR006638">
    <property type="entry name" value="Elp3/MiaA/NifB-like_rSAM"/>
</dbReference>
<protein>
    <submittedName>
        <fullName evidence="10">Uncharacterized protein</fullName>
    </submittedName>
</protein>
<dbReference type="CDD" id="cd02068">
    <property type="entry name" value="radical_SAM_B12_BD"/>
    <property type="match status" value="1"/>
</dbReference>
<reference evidence="10" key="1">
    <citation type="journal article" date="2014" name="Front. Microbiol.">
        <title>High frequency of phylogenetically diverse reductive dehalogenase-homologous genes in deep subseafloor sedimentary metagenomes.</title>
        <authorList>
            <person name="Kawai M."/>
            <person name="Futagami T."/>
            <person name="Toyoda A."/>
            <person name="Takaki Y."/>
            <person name="Nishi S."/>
            <person name="Hori S."/>
            <person name="Arai W."/>
            <person name="Tsubouchi T."/>
            <person name="Morono Y."/>
            <person name="Uchiyama I."/>
            <person name="Ito T."/>
            <person name="Fujiyama A."/>
            <person name="Inagaki F."/>
            <person name="Takami H."/>
        </authorList>
    </citation>
    <scope>NUCLEOTIDE SEQUENCE</scope>
    <source>
        <strain evidence="10">Expedition CK06-06</strain>
    </source>
</reference>
<dbReference type="AlphaFoldDB" id="X0S2D1"/>